<keyword evidence="2" id="KW-0472">Membrane</keyword>
<sequence length="99" mass="10959">MVETIWSLVPPLLAILMVLLTKRVLLSLGVGIIAAALFTASFNPEHTLSLIWNAFKGVFVEDGGLNTWNVYILLFCSAVRHFDSVRFHDGGERKRSVTG</sequence>
<keyword evidence="2" id="KW-1133">Transmembrane helix</keyword>
<reference evidence="4 5" key="1">
    <citation type="submission" date="2023-10" db="EMBL/GenBank/DDBJ databases">
        <title>Virgibacillus halophilus 5B73C genome.</title>
        <authorList>
            <person name="Miliotis G."/>
            <person name="Sengupta P."/>
            <person name="Hameed A."/>
            <person name="Chuvochina M."/>
            <person name="Mcdonagh F."/>
            <person name="Simpson A.C."/>
            <person name="Singh N.K."/>
            <person name="Rekha P.D."/>
            <person name="Raman K."/>
            <person name="Hugenholtz P."/>
            <person name="Venkateswaran K."/>
        </authorList>
    </citation>
    <scope>NUCLEOTIDE SEQUENCE [LARGE SCALE GENOMIC DNA]</scope>
    <source>
        <strain evidence="4 5">5B73C</strain>
    </source>
</reference>
<evidence type="ECO:0000259" key="3">
    <source>
        <dbReference type="PROSITE" id="PS50999"/>
    </source>
</evidence>
<evidence type="ECO:0000313" key="4">
    <source>
        <dbReference type="EMBL" id="MDY0395768.1"/>
    </source>
</evidence>
<comment type="caution">
    <text evidence="4">The sequence shown here is derived from an EMBL/GenBank/DDBJ whole genome shotgun (WGS) entry which is preliminary data.</text>
</comment>
<proteinExistence type="predicted"/>
<feature type="transmembrane region" description="Helical" evidence="2">
    <location>
        <begin position="12"/>
        <end position="38"/>
    </location>
</feature>
<dbReference type="InterPro" id="IPR011759">
    <property type="entry name" value="Cyt_c_oxidase_su2_TM_dom"/>
</dbReference>
<evidence type="ECO:0000313" key="5">
    <source>
        <dbReference type="Proteomes" id="UP001281447"/>
    </source>
</evidence>
<keyword evidence="2" id="KW-0812">Transmembrane</keyword>
<dbReference type="EMBL" id="JAWDIP010000003">
    <property type="protein sequence ID" value="MDY0395768.1"/>
    <property type="molecule type" value="Genomic_DNA"/>
</dbReference>
<dbReference type="PANTHER" id="PTHR43478:SF1">
    <property type="entry name" value="NA+_H+ ANTIPORTER NHAC-LIKE C-TERMINAL DOMAIN-CONTAINING PROTEIN"/>
    <property type="match status" value="1"/>
</dbReference>
<dbReference type="Proteomes" id="UP001281447">
    <property type="component" value="Unassembled WGS sequence"/>
</dbReference>
<feature type="domain" description="Cytochrome oxidase subunit II transmembrane region profile" evidence="3">
    <location>
        <begin position="1"/>
        <end position="32"/>
    </location>
</feature>
<dbReference type="PANTHER" id="PTHR43478">
    <property type="entry name" value="NA+/H+ ANTIPORTER-RELATED"/>
    <property type="match status" value="1"/>
</dbReference>
<accession>A0ABU5C8W7</accession>
<evidence type="ECO:0000256" key="1">
    <source>
        <dbReference type="ARBA" id="ARBA00004141"/>
    </source>
</evidence>
<evidence type="ECO:0000256" key="2">
    <source>
        <dbReference type="SAM" id="Phobius"/>
    </source>
</evidence>
<keyword evidence="5" id="KW-1185">Reference proteome</keyword>
<protein>
    <recommendedName>
        <fullName evidence="3">Cytochrome oxidase subunit II transmembrane region profile domain-containing protein</fullName>
    </recommendedName>
</protein>
<organism evidence="4 5">
    <name type="scientific">Tigheibacillus halophilus</name>
    <dbReference type="NCBI Taxonomy" id="361280"/>
    <lineage>
        <taxon>Bacteria</taxon>
        <taxon>Bacillati</taxon>
        <taxon>Bacillota</taxon>
        <taxon>Bacilli</taxon>
        <taxon>Bacillales</taxon>
        <taxon>Bacillaceae</taxon>
        <taxon>Tigheibacillus</taxon>
    </lineage>
</organism>
<dbReference type="PROSITE" id="PS50999">
    <property type="entry name" value="COX2_TM"/>
    <property type="match status" value="1"/>
</dbReference>
<comment type="subcellular location">
    <subcellularLocation>
        <location evidence="1">Membrane</location>
        <topology evidence="1">Multi-pass membrane protein</topology>
    </subcellularLocation>
</comment>
<gene>
    <name evidence="4" type="ORF">RWE15_16735</name>
</gene>
<name>A0ABU5C8W7_9BACI</name>